<proteinExistence type="predicted"/>
<evidence type="ECO:0000313" key="2">
    <source>
        <dbReference type="EMBL" id="CAH2350393.1"/>
    </source>
</evidence>
<feature type="compositionally biased region" description="Basic and acidic residues" evidence="1">
    <location>
        <begin position="188"/>
        <end position="200"/>
    </location>
</feature>
<evidence type="ECO:0000256" key="1">
    <source>
        <dbReference type="SAM" id="MobiDB-lite"/>
    </source>
</evidence>
<keyword evidence="3" id="KW-1185">Reference proteome</keyword>
<name>A0A9P0QKT7_9ASCO</name>
<dbReference type="EMBL" id="CAKXYY010000001">
    <property type="protein sequence ID" value="CAH2350393.1"/>
    <property type="molecule type" value="Genomic_DNA"/>
</dbReference>
<dbReference type="AlphaFoldDB" id="A0A9P0QKT7"/>
<gene>
    <name evidence="2" type="ORF">CLIB1423_01S09076</name>
</gene>
<organism evidence="2 3">
    <name type="scientific">[Candida] railenensis</name>
    <dbReference type="NCBI Taxonomy" id="45579"/>
    <lineage>
        <taxon>Eukaryota</taxon>
        <taxon>Fungi</taxon>
        <taxon>Dikarya</taxon>
        <taxon>Ascomycota</taxon>
        <taxon>Saccharomycotina</taxon>
        <taxon>Pichiomycetes</taxon>
        <taxon>Debaryomycetaceae</taxon>
        <taxon>Kurtzmaniella</taxon>
    </lineage>
</organism>
<sequence length="563" mass="66773">MHSAAIVHNVGHRQGVLSLYRSLLRNINKIQNGSFQYPLSQSMPNSFPMSQEIKKYNLNSELYLKYMQSELRRSIQLEFRSKKKSEQQDINKIRDKIESGIELDSVLEALNTNKVDNIRPFYDLLSIVISFRNIKINEQHWRAEYLQDPEAIDSERKKEMSPLQAKRFDTIKQREKSIKQNSKSISKLHHERDKLKRVREERKQSHLNSLRVLQRYFKKLQGYHLIPNPSLLPYTPEEIDIVDVEHSPMVKEKTLMEAYDWEYIEAIIKPGLAYDINFHHYYENYKHIVEKKGPYKVHIRTTEAGPLPMPYLELPFPRLAEMKQIALDIKRSLKLFRLKMVWEVTQQTMSQITEPKFKDGSFNVKGSKGFRTGPRTDGDEERVFPKSHYEKWCKWEADWEYSMELERGGDRSGSSRAFFVSQWMESLDISSQYLDRELAFYFTHYKDLVKDPNSQIYQDQKKYQEIMDQHYDNLLKTYRAMSKELVKSKLFKHGELVNGNSIGNDKTFKDLVSVEDSRSRHSKVGGIPELERIGMKMQLGDYLSKYGLKNFQWGYKFDKKFKF</sequence>
<dbReference type="OrthoDB" id="4074633at2759"/>
<dbReference type="Proteomes" id="UP000837801">
    <property type="component" value="Unassembled WGS sequence"/>
</dbReference>
<feature type="region of interest" description="Disordered" evidence="1">
    <location>
        <begin position="177"/>
        <end position="200"/>
    </location>
</feature>
<comment type="caution">
    <text evidence="2">The sequence shown here is derived from an EMBL/GenBank/DDBJ whole genome shotgun (WGS) entry which is preliminary data.</text>
</comment>
<reference evidence="2" key="1">
    <citation type="submission" date="2022-03" db="EMBL/GenBank/DDBJ databases">
        <authorList>
            <person name="Legras J.-L."/>
            <person name="Devillers H."/>
            <person name="Grondin C."/>
        </authorList>
    </citation>
    <scope>NUCLEOTIDE SEQUENCE</scope>
    <source>
        <strain evidence="2">CLIB 1423</strain>
    </source>
</reference>
<protein>
    <submittedName>
        <fullName evidence="2">Uncharacterized protein</fullName>
    </submittedName>
</protein>
<evidence type="ECO:0000313" key="3">
    <source>
        <dbReference type="Proteomes" id="UP000837801"/>
    </source>
</evidence>
<accession>A0A9P0QKT7</accession>